<sequence length="115" mass="13024">MNDETADLAETLAFTIGVILQSDVDKRRHIARAYQEARQLVETIPRDNGDARPKIIACLKQFEICKSMENVACAGWMLAALQERVNEQNLSGWHKLRKAIDKTVKMLPLPKPTVH</sequence>
<reference evidence="1" key="1">
    <citation type="submission" date="2019-11" db="EMBL/GenBank/DDBJ databases">
        <title>Whole-genome sequencing of Allorhizobium vitis.</title>
        <authorList>
            <person name="Gan H.M."/>
            <person name="Savka M.A."/>
        </authorList>
    </citation>
    <scope>NUCLEOTIDE SEQUENCE [LARGE SCALE GENOMIC DNA]</scope>
    <source>
        <strain evidence="1">T1/7</strain>
    </source>
</reference>
<protein>
    <submittedName>
        <fullName evidence="1">Uncharacterized protein</fullName>
    </submittedName>
</protein>
<dbReference type="EMBL" id="MBFE02000036">
    <property type="protein sequence ID" value="MUO45421.1"/>
    <property type="molecule type" value="Genomic_DNA"/>
</dbReference>
<gene>
    <name evidence="1" type="ORF">BBL17_027005</name>
</gene>
<evidence type="ECO:0000313" key="2">
    <source>
        <dbReference type="Proteomes" id="UP000179454"/>
    </source>
</evidence>
<accession>A0ABW9TLF8</accession>
<evidence type="ECO:0000313" key="1">
    <source>
        <dbReference type="EMBL" id="MUO45421.1"/>
    </source>
</evidence>
<organism evidence="1 2">
    <name type="scientific">Agrobacterium vitis</name>
    <name type="common">Rhizobium vitis</name>
    <dbReference type="NCBI Taxonomy" id="373"/>
    <lineage>
        <taxon>Bacteria</taxon>
        <taxon>Pseudomonadati</taxon>
        <taxon>Pseudomonadota</taxon>
        <taxon>Alphaproteobacteria</taxon>
        <taxon>Hyphomicrobiales</taxon>
        <taxon>Rhizobiaceae</taxon>
        <taxon>Rhizobium/Agrobacterium group</taxon>
        <taxon>Agrobacterium</taxon>
    </lineage>
</organism>
<comment type="caution">
    <text evidence="1">The sequence shown here is derived from an EMBL/GenBank/DDBJ whole genome shotgun (WGS) entry which is preliminary data.</text>
</comment>
<dbReference type="RefSeq" id="WP_071207890.1">
    <property type="nucleotide sequence ID" value="NZ_MBFE02000036.1"/>
</dbReference>
<keyword evidence="2" id="KW-1185">Reference proteome</keyword>
<dbReference type="Proteomes" id="UP000179454">
    <property type="component" value="Unassembled WGS sequence"/>
</dbReference>
<proteinExistence type="predicted"/>
<name>A0ABW9TLF8_AGRVI</name>